<proteinExistence type="predicted"/>
<dbReference type="AlphaFoldDB" id="A0A0L7QLY4"/>
<keyword evidence="2" id="KW-1185">Reference proteome</keyword>
<dbReference type="Proteomes" id="UP000053825">
    <property type="component" value="Unassembled WGS sequence"/>
</dbReference>
<protein>
    <submittedName>
        <fullName evidence="1">Uncharacterized protein</fullName>
    </submittedName>
</protein>
<evidence type="ECO:0000313" key="1">
    <source>
        <dbReference type="EMBL" id="KOC59637.1"/>
    </source>
</evidence>
<dbReference type="STRING" id="597456.A0A0L7QLY4"/>
<reference evidence="1 2" key="1">
    <citation type="submission" date="2015-07" db="EMBL/GenBank/DDBJ databases">
        <title>The genome of Habropoda laboriosa.</title>
        <authorList>
            <person name="Pan H."/>
            <person name="Kapheim K."/>
        </authorList>
    </citation>
    <scope>NUCLEOTIDE SEQUENCE [LARGE SCALE GENOMIC DNA]</scope>
    <source>
        <strain evidence="1">0110345459</strain>
    </source>
</reference>
<feature type="non-terminal residue" evidence="1">
    <location>
        <position position="1"/>
    </location>
</feature>
<name>A0A0L7QLY4_9HYME</name>
<sequence>VTHPTKSSELRVSGLDDSVQAEEVATAVAEIAGCPVGGGGAGIIRSSPIGLGTLWVRCPLAAARKLATARTRPDRHLLFIEEKER</sequence>
<organism evidence="1 2">
    <name type="scientific">Habropoda laboriosa</name>
    <dbReference type="NCBI Taxonomy" id="597456"/>
    <lineage>
        <taxon>Eukaryota</taxon>
        <taxon>Metazoa</taxon>
        <taxon>Ecdysozoa</taxon>
        <taxon>Arthropoda</taxon>
        <taxon>Hexapoda</taxon>
        <taxon>Insecta</taxon>
        <taxon>Pterygota</taxon>
        <taxon>Neoptera</taxon>
        <taxon>Endopterygota</taxon>
        <taxon>Hymenoptera</taxon>
        <taxon>Apocrita</taxon>
        <taxon>Aculeata</taxon>
        <taxon>Apoidea</taxon>
        <taxon>Anthophila</taxon>
        <taxon>Apidae</taxon>
        <taxon>Habropoda</taxon>
    </lineage>
</organism>
<evidence type="ECO:0000313" key="2">
    <source>
        <dbReference type="Proteomes" id="UP000053825"/>
    </source>
</evidence>
<accession>A0A0L7QLY4</accession>
<dbReference type="EMBL" id="KQ414902">
    <property type="protein sequence ID" value="KOC59637.1"/>
    <property type="molecule type" value="Genomic_DNA"/>
</dbReference>
<gene>
    <name evidence="1" type="ORF">WH47_11067</name>
</gene>